<organism evidence="1">
    <name type="scientific">bioreactor metagenome</name>
    <dbReference type="NCBI Taxonomy" id="1076179"/>
    <lineage>
        <taxon>unclassified sequences</taxon>
        <taxon>metagenomes</taxon>
        <taxon>ecological metagenomes</taxon>
    </lineage>
</organism>
<name>A0A645A3Y0_9ZZZZ</name>
<dbReference type="EMBL" id="VSSQ01011669">
    <property type="protein sequence ID" value="MPM47418.1"/>
    <property type="molecule type" value="Genomic_DNA"/>
</dbReference>
<evidence type="ECO:0000313" key="1">
    <source>
        <dbReference type="EMBL" id="MPM47418.1"/>
    </source>
</evidence>
<protein>
    <submittedName>
        <fullName evidence="1">Uncharacterized protein</fullName>
    </submittedName>
</protein>
<sequence>MELAKRETIDYESWWFCNLAKTAELIENHLKLGISSNLDIWNYAQDLLLEIPQLKSWREFHDQIWPSSLNEE</sequence>
<reference evidence="1" key="1">
    <citation type="submission" date="2019-08" db="EMBL/GenBank/DDBJ databases">
        <authorList>
            <person name="Kucharzyk K."/>
            <person name="Murdoch R.W."/>
            <person name="Higgins S."/>
            <person name="Loffler F."/>
        </authorList>
    </citation>
    <scope>NUCLEOTIDE SEQUENCE</scope>
</reference>
<comment type="caution">
    <text evidence="1">The sequence shown here is derived from an EMBL/GenBank/DDBJ whole genome shotgun (WGS) entry which is preliminary data.</text>
</comment>
<gene>
    <name evidence="1" type="ORF">SDC9_94128</name>
</gene>
<dbReference type="AlphaFoldDB" id="A0A645A3Y0"/>
<accession>A0A645A3Y0</accession>
<proteinExistence type="predicted"/>